<evidence type="ECO:0000313" key="1">
    <source>
        <dbReference type="EMBL" id="OQP65540.1"/>
    </source>
</evidence>
<name>A0A1V9G4Q0_9BACT</name>
<reference evidence="1 2" key="1">
    <citation type="submission" date="2016-03" db="EMBL/GenBank/DDBJ databases">
        <title>Niastella vici sp. nov., isolated from farmland soil.</title>
        <authorList>
            <person name="Chen L."/>
            <person name="Wang D."/>
            <person name="Yang S."/>
            <person name="Wang G."/>
        </authorList>
    </citation>
    <scope>NUCLEOTIDE SEQUENCE [LARGE SCALE GENOMIC DNA]</scope>
    <source>
        <strain evidence="1 2">DJ57</strain>
    </source>
</reference>
<sequence>MYYICKFSDSWSLYDGKKNTSRLLDKAEIDCVKNLFPSLLNDSGKILTAVQINSIQPNKLVNLSDAGKKEVSKKQSETAKNQTT</sequence>
<dbReference type="EMBL" id="LVYD01000024">
    <property type="protein sequence ID" value="OQP65540.1"/>
    <property type="molecule type" value="Genomic_DNA"/>
</dbReference>
<accession>A0A1V9G4Q0</accession>
<protein>
    <submittedName>
        <fullName evidence="1">Uncharacterized protein</fullName>
    </submittedName>
</protein>
<dbReference type="OrthoDB" id="676382at2"/>
<dbReference type="RefSeq" id="WP_081146439.1">
    <property type="nucleotide sequence ID" value="NZ_LVYD01000024.1"/>
</dbReference>
<gene>
    <name evidence="1" type="ORF">A3860_17910</name>
</gene>
<dbReference type="AlphaFoldDB" id="A0A1V9G4Q0"/>
<organism evidence="1 2">
    <name type="scientific">Niastella vici</name>
    <dbReference type="NCBI Taxonomy" id="1703345"/>
    <lineage>
        <taxon>Bacteria</taxon>
        <taxon>Pseudomonadati</taxon>
        <taxon>Bacteroidota</taxon>
        <taxon>Chitinophagia</taxon>
        <taxon>Chitinophagales</taxon>
        <taxon>Chitinophagaceae</taxon>
        <taxon>Niastella</taxon>
    </lineage>
</organism>
<proteinExistence type="predicted"/>
<dbReference type="Proteomes" id="UP000192796">
    <property type="component" value="Unassembled WGS sequence"/>
</dbReference>
<evidence type="ECO:0000313" key="2">
    <source>
        <dbReference type="Proteomes" id="UP000192796"/>
    </source>
</evidence>
<comment type="caution">
    <text evidence="1">The sequence shown here is derived from an EMBL/GenBank/DDBJ whole genome shotgun (WGS) entry which is preliminary data.</text>
</comment>
<dbReference type="STRING" id="1703345.A3860_17910"/>
<keyword evidence="2" id="KW-1185">Reference proteome</keyword>